<gene>
    <name evidence="2" type="ORF">QTP70_029041</name>
</gene>
<reference evidence="2" key="1">
    <citation type="submission" date="2023-06" db="EMBL/GenBank/DDBJ databases">
        <title>Male Hemibagrus guttatus genome.</title>
        <authorList>
            <person name="Bian C."/>
        </authorList>
    </citation>
    <scope>NUCLEOTIDE SEQUENCE</scope>
    <source>
        <strain evidence="2">Male_cb2023</strain>
        <tissue evidence="2">Muscle</tissue>
    </source>
</reference>
<feature type="non-terminal residue" evidence="2">
    <location>
        <position position="1"/>
    </location>
</feature>
<accession>A0AAE0PWA4</accession>
<proteinExistence type="predicted"/>
<evidence type="ECO:0000313" key="2">
    <source>
        <dbReference type="EMBL" id="KAK3509338.1"/>
    </source>
</evidence>
<sequence length="382" mass="43202">MFGLSLKLGTQLWKTSCVVPVPKTSHPKDFGDYRPVALTSHLMKTLERLVLTHLRPLVNPSMDPLQFAYQPGRGDEDAVIFLLNRALSHLEKAGSTYVRARECASDIVVCNTGAPQGTVLAPFLFTVYTADFVFSSASCHLQKFSDDFATVGLIIDDDDREYRELIQEFVNWCQRNCLHINAGKTKELVVHFRRHKHPSPPPVNIQGKDIERVDSYKYLGVHLNNKLDWTDNTEAIYRKGQSRLFLLRRLWSFGVQGALLKTFFDSVVASAIFYGVVCWCSSISTADRKRLDKLIRKASSVLGMPLDTIQEVGERRMVAKLSSLLENDSHPLYDTVTSPSSSFSDRLLHPKCLRERYRSSFPPLLSDFQSELLSGTSHHNAH</sequence>
<evidence type="ECO:0000259" key="1">
    <source>
        <dbReference type="PROSITE" id="PS50878"/>
    </source>
</evidence>
<dbReference type="SUPFAM" id="SSF56672">
    <property type="entry name" value="DNA/RNA polymerases"/>
    <property type="match status" value="1"/>
</dbReference>
<dbReference type="InterPro" id="IPR043502">
    <property type="entry name" value="DNA/RNA_pol_sf"/>
</dbReference>
<dbReference type="AlphaFoldDB" id="A0AAE0PWA4"/>
<dbReference type="Proteomes" id="UP001274896">
    <property type="component" value="Unassembled WGS sequence"/>
</dbReference>
<organism evidence="2 3">
    <name type="scientific">Hemibagrus guttatus</name>
    <dbReference type="NCBI Taxonomy" id="175788"/>
    <lineage>
        <taxon>Eukaryota</taxon>
        <taxon>Metazoa</taxon>
        <taxon>Chordata</taxon>
        <taxon>Craniata</taxon>
        <taxon>Vertebrata</taxon>
        <taxon>Euteleostomi</taxon>
        <taxon>Actinopterygii</taxon>
        <taxon>Neopterygii</taxon>
        <taxon>Teleostei</taxon>
        <taxon>Ostariophysi</taxon>
        <taxon>Siluriformes</taxon>
        <taxon>Bagridae</taxon>
        <taxon>Hemibagrus</taxon>
    </lineage>
</organism>
<dbReference type="EMBL" id="JAUCMX010000027">
    <property type="protein sequence ID" value="KAK3509338.1"/>
    <property type="molecule type" value="Genomic_DNA"/>
</dbReference>
<dbReference type="PANTHER" id="PTHR33332">
    <property type="entry name" value="REVERSE TRANSCRIPTASE DOMAIN-CONTAINING PROTEIN"/>
    <property type="match status" value="1"/>
</dbReference>
<name>A0AAE0PWA4_9TELE</name>
<keyword evidence="3" id="KW-1185">Reference proteome</keyword>
<dbReference type="Pfam" id="PF00078">
    <property type="entry name" value="RVT_1"/>
    <property type="match status" value="1"/>
</dbReference>
<evidence type="ECO:0000313" key="3">
    <source>
        <dbReference type="Proteomes" id="UP001274896"/>
    </source>
</evidence>
<dbReference type="CDD" id="cd01650">
    <property type="entry name" value="RT_nLTR_like"/>
    <property type="match status" value="1"/>
</dbReference>
<dbReference type="PROSITE" id="PS50878">
    <property type="entry name" value="RT_POL"/>
    <property type="match status" value="1"/>
</dbReference>
<comment type="caution">
    <text evidence="2">The sequence shown here is derived from an EMBL/GenBank/DDBJ whole genome shotgun (WGS) entry which is preliminary data.</text>
</comment>
<protein>
    <recommendedName>
        <fullName evidence="1">Reverse transcriptase domain-containing protein</fullName>
    </recommendedName>
</protein>
<dbReference type="InterPro" id="IPR000477">
    <property type="entry name" value="RT_dom"/>
</dbReference>
<feature type="domain" description="Reverse transcriptase" evidence="1">
    <location>
        <begin position="2"/>
        <end position="223"/>
    </location>
</feature>